<dbReference type="Pfam" id="PF14200">
    <property type="entry name" value="RicinB_lectin_2"/>
    <property type="match status" value="1"/>
</dbReference>
<dbReference type="Proteomes" id="UP001274571">
    <property type="component" value="Unassembled WGS sequence"/>
</dbReference>
<dbReference type="InterPro" id="IPR000772">
    <property type="entry name" value="Ricin_B_lectin"/>
</dbReference>
<dbReference type="InterPro" id="IPR035992">
    <property type="entry name" value="Ricin_B-like_lectins"/>
</dbReference>
<sequence length="66" mass="7695">MNWLIDLKNLHLDLYNSHQRNAYIIRNSSNRNLVLDVSNSNTANGTRIIVSPIHYGTNQRFRLQSL</sequence>
<name>A0AAW9GNG2_BACTU</name>
<dbReference type="AlphaFoldDB" id="A0AAW9GNG2"/>
<accession>A0AAW9GNG2</accession>
<proteinExistence type="predicted"/>
<dbReference type="Gene3D" id="2.80.10.50">
    <property type="match status" value="1"/>
</dbReference>
<dbReference type="EMBL" id="JAXCMD010000026">
    <property type="protein sequence ID" value="MDY0855434.1"/>
    <property type="molecule type" value="Genomic_DNA"/>
</dbReference>
<dbReference type="SUPFAM" id="SSF50370">
    <property type="entry name" value="Ricin B-like lectins"/>
    <property type="match status" value="1"/>
</dbReference>
<feature type="domain" description="Ricin B lectin" evidence="1">
    <location>
        <begin position="17"/>
        <end position="64"/>
    </location>
</feature>
<reference evidence="2" key="1">
    <citation type="submission" date="2023-11" db="EMBL/GenBank/DDBJ databases">
        <title>Genome Sequence of Bacillus thuringiensis stain BLB 30AF.</title>
        <authorList>
            <person name="Farhat A."/>
        </authorList>
    </citation>
    <scope>NUCLEOTIDE SEQUENCE</scope>
    <source>
        <strain evidence="2">BLB30AF</strain>
    </source>
</reference>
<comment type="caution">
    <text evidence="2">The sequence shown here is derived from an EMBL/GenBank/DDBJ whole genome shotgun (WGS) entry which is preliminary data.</text>
</comment>
<evidence type="ECO:0000313" key="3">
    <source>
        <dbReference type="Proteomes" id="UP001274571"/>
    </source>
</evidence>
<protein>
    <submittedName>
        <fullName evidence="2">RICIN domain-containing protein</fullName>
    </submittedName>
</protein>
<gene>
    <name evidence="2" type="ORF">SOH20_32200</name>
</gene>
<dbReference type="RefSeq" id="WP_320484036.1">
    <property type="nucleotide sequence ID" value="NZ_JAXCMD010000026.1"/>
</dbReference>
<evidence type="ECO:0000259" key="1">
    <source>
        <dbReference type="Pfam" id="PF14200"/>
    </source>
</evidence>
<evidence type="ECO:0000313" key="2">
    <source>
        <dbReference type="EMBL" id="MDY0855434.1"/>
    </source>
</evidence>
<organism evidence="2 3">
    <name type="scientific">Bacillus thuringiensis</name>
    <dbReference type="NCBI Taxonomy" id="1428"/>
    <lineage>
        <taxon>Bacteria</taxon>
        <taxon>Bacillati</taxon>
        <taxon>Bacillota</taxon>
        <taxon>Bacilli</taxon>
        <taxon>Bacillales</taxon>
        <taxon>Bacillaceae</taxon>
        <taxon>Bacillus</taxon>
        <taxon>Bacillus cereus group</taxon>
    </lineage>
</organism>